<protein>
    <recommendedName>
        <fullName evidence="1">DUF6894 domain-containing protein</fullName>
    </recommendedName>
</protein>
<feature type="domain" description="DUF6894" evidence="1">
    <location>
        <begin position="3"/>
        <end position="70"/>
    </location>
</feature>
<dbReference type="Pfam" id="PF21834">
    <property type="entry name" value="DUF6894"/>
    <property type="match status" value="1"/>
</dbReference>
<evidence type="ECO:0000259" key="1">
    <source>
        <dbReference type="Pfam" id="PF21834"/>
    </source>
</evidence>
<sequence>MPRYFIDTNDGDYYVRDEDGLELPAKEAAREIAITTLPDMARSVLPDGDRRTFCASVRDESGKTIFKAELEMRAEWLE</sequence>
<dbReference type="OrthoDB" id="7863142at2"/>
<dbReference type="InterPro" id="IPR054189">
    <property type="entry name" value="DUF6894"/>
</dbReference>
<evidence type="ECO:0000313" key="2">
    <source>
        <dbReference type="EMBL" id="KAB1075903.1"/>
    </source>
</evidence>
<keyword evidence="3" id="KW-1185">Reference proteome</keyword>
<dbReference type="Proteomes" id="UP000474159">
    <property type="component" value="Unassembled WGS sequence"/>
</dbReference>
<reference evidence="2 3" key="1">
    <citation type="submission" date="2019-09" db="EMBL/GenBank/DDBJ databases">
        <title>YIM 48816 draft genome.</title>
        <authorList>
            <person name="Jiang L."/>
        </authorList>
    </citation>
    <scope>NUCLEOTIDE SEQUENCE [LARGE SCALE GENOMIC DNA]</scope>
    <source>
        <strain evidence="2 3">YIM 48816</strain>
    </source>
</reference>
<dbReference type="AlphaFoldDB" id="A0A6L3SUV1"/>
<name>A0A6L3SUV1_9HYPH</name>
<dbReference type="RefSeq" id="WP_151003057.1">
    <property type="nucleotide sequence ID" value="NZ_BPQY01000613.1"/>
</dbReference>
<evidence type="ECO:0000313" key="3">
    <source>
        <dbReference type="Proteomes" id="UP000474159"/>
    </source>
</evidence>
<dbReference type="EMBL" id="VZZK01000032">
    <property type="protein sequence ID" value="KAB1075903.1"/>
    <property type="molecule type" value="Genomic_DNA"/>
</dbReference>
<proteinExistence type="predicted"/>
<comment type="caution">
    <text evidence="2">The sequence shown here is derived from an EMBL/GenBank/DDBJ whole genome shotgun (WGS) entry which is preliminary data.</text>
</comment>
<organism evidence="2 3">
    <name type="scientific">Methylobacterium soli</name>
    <dbReference type="NCBI Taxonomy" id="553447"/>
    <lineage>
        <taxon>Bacteria</taxon>
        <taxon>Pseudomonadati</taxon>
        <taxon>Pseudomonadota</taxon>
        <taxon>Alphaproteobacteria</taxon>
        <taxon>Hyphomicrobiales</taxon>
        <taxon>Methylobacteriaceae</taxon>
        <taxon>Methylobacterium</taxon>
    </lineage>
</organism>
<accession>A0A6L3SUV1</accession>
<gene>
    <name evidence="2" type="ORF">F6X53_24030</name>
</gene>